<comment type="caution">
    <text evidence="5">The sequence shown here is derived from an EMBL/GenBank/DDBJ whole genome shotgun (WGS) entry which is preliminary data.</text>
</comment>
<dbReference type="PANTHER" id="PTHR34384:SF5">
    <property type="entry name" value="L-2,3-DIAMINOPROPANOATE--CITRATE LIGASE"/>
    <property type="match status" value="1"/>
</dbReference>
<dbReference type="Proteomes" id="UP000321617">
    <property type="component" value="Unassembled WGS sequence"/>
</dbReference>
<protein>
    <submittedName>
        <fullName evidence="5">Siderophore synthetase component</fullName>
    </submittedName>
</protein>
<dbReference type="Pfam" id="PF04183">
    <property type="entry name" value="IucA_IucC"/>
    <property type="match status" value="1"/>
</dbReference>
<comment type="similarity">
    <text evidence="2">Belongs to the IucA/IucC family.</text>
</comment>
<dbReference type="InterPro" id="IPR037455">
    <property type="entry name" value="LucA/IucC-like"/>
</dbReference>
<dbReference type="GO" id="GO:0019290">
    <property type="term" value="P:siderophore biosynthetic process"/>
    <property type="evidence" value="ECO:0007669"/>
    <property type="project" value="InterPro"/>
</dbReference>
<keyword evidence="6" id="KW-1185">Reference proteome</keyword>
<dbReference type="Pfam" id="PF06276">
    <property type="entry name" value="FhuF"/>
    <property type="match status" value="1"/>
</dbReference>
<dbReference type="RefSeq" id="WP_147135234.1">
    <property type="nucleotide sequence ID" value="NZ_BAABIJ010000001.1"/>
</dbReference>
<dbReference type="GO" id="GO:0016881">
    <property type="term" value="F:acid-amino acid ligase activity"/>
    <property type="evidence" value="ECO:0007669"/>
    <property type="project" value="UniProtKB-ARBA"/>
</dbReference>
<organism evidence="5 6">
    <name type="scientific">Stackebrandtia albiflava</name>
    <dbReference type="NCBI Taxonomy" id="406432"/>
    <lineage>
        <taxon>Bacteria</taxon>
        <taxon>Bacillati</taxon>
        <taxon>Actinomycetota</taxon>
        <taxon>Actinomycetes</taxon>
        <taxon>Glycomycetales</taxon>
        <taxon>Glycomycetaceae</taxon>
        <taxon>Stackebrandtia</taxon>
    </lineage>
</organism>
<evidence type="ECO:0000313" key="6">
    <source>
        <dbReference type="Proteomes" id="UP000321617"/>
    </source>
</evidence>
<feature type="domain" description="Aerobactin siderophore biosynthesis IucA/IucC N-terminal" evidence="3">
    <location>
        <begin position="141"/>
        <end position="359"/>
    </location>
</feature>
<dbReference type="PANTHER" id="PTHR34384">
    <property type="entry name" value="L-2,3-DIAMINOPROPANOATE--CITRATE LIGASE"/>
    <property type="match status" value="1"/>
</dbReference>
<feature type="domain" description="Aerobactin siderophore biosynthesis IucA/IucC-like C-terminal" evidence="4">
    <location>
        <begin position="384"/>
        <end position="535"/>
    </location>
</feature>
<evidence type="ECO:0000256" key="1">
    <source>
        <dbReference type="ARBA" id="ARBA00004924"/>
    </source>
</evidence>
<evidence type="ECO:0000259" key="3">
    <source>
        <dbReference type="Pfam" id="PF04183"/>
    </source>
</evidence>
<dbReference type="InterPro" id="IPR007310">
    <property type="entry name" value="Aerobactin_biosyn_IucA/IucC_N"/>
</dbReference>
<name>A0A562VDB7_9ACTN</name>
<dbReference type="AlphaFoldDB" id="A0A562VDB7"/>
<evidence type="ECO:0000256" key="2">
    <source>
        <dbReference type="ARBA" id="ARBA00007832"/>
    </source>
</evidence>
<dbReference type="Gene3D" id="1.10.510.40">
    <property type="match status" value="1"/>
</dbReference>
<reference evidence="5 6" key="1">
    <citation type="journal article" date="2013" name="Stand. Genomic Sci.">
        <title>Genomic Encyclopedia of Type Strains, Phase I: The one thousand microbial genomes (KMG-I) project.</title>
        <authorList>
            <person name="Kyrpides N.C."/>
            <person name="Woyke T."/>
            <person name="Eisen J.A."/>
            <person name="Garrity G."/>
            <person name="Lilburn T.G."/>
            <person name="Beck B.J."/>
            <person name="Whitman W.B."/>
            <person name="Hugenholtz P."/>
            <person name="Klenk H.P."/>
        </authorList>
    </citation>
    <scope>NUCLEOTIDE SEQUENCE [LARGE SCALE GENOMIC DNA]</scope>
    <source>
        <strain evidence="5 6">DSM 45044</strain>
    </source>
</reference>
<proteinExistence type="inferred from homology"/>
<dbReference type="InterPro" id="IPR022770">
    <property type="entry name" value="IucA/IucC-like_C"/>
</dbReference>
<evidence type="ECO:0000313" key="5">
    <source>
        <dbReference type="EMBL" id="TWJ15862.1"/>
    </source>
</evidence>
<evidence type="ECO:0000259" key="4">
    <source>
        <dbReference type="Pfam" id="PF06276"/>
    </source>
</evidence>
<dbReference type="EMBL" id="VLLL01000005">
    <property type="protein sequence ID" value="TWJ15862.1"/>
    <property type="molecule type" value="Genomic_DNA"/>
</dbReference>
<comment type="pathway">
    <text evidence="1">Siderophore biosynthesis.</text>
</comment>
<gene>
    <name evidence="5" type="ORF">LX16_1579</name>
</gene>
<sequence>MNHHAAAHHLVHAVLAAAWREDLAHIRTRAHRHGDTHTTPTGTGTLRFHAHTHAFAQITPHGTVHHDDHPVTDPATLLRLLEPGADITELTDAVEGLALALTRHRHITDHHRALARTHHAHDSVTLAHRLATGPRYQPCRHFEPLAVTGHHLHPGARTRLGWTHTDRLNHDLESHHTTRLPVISASRELVTTTGQPLDHLLTTLHPPLRAHLHPDRVLIPLHPWQHRHVVTTRHHDLYRRGLIHDLPDIHIPAEPTASIRTLVLPDGHYLKTSLDIHITSTRRGISPATAANGPALSHTLHTITTTDPHLRERLTVLPEPAAVSAHHTHPAARDLTCILRGPLHHHTRPGELAVPATALPATSPHTGTTIATELAAHHPGTPQDFLTRYATILLGTTLHLAAHYGIGLEAHLQNCIPVFRHATPVRVILRDLGGARIHTPRLTAAGHTPRLHPHSVTTTDDITVTHTKVAYTVIQNHLAALVNALHHDGTLHATDAWKTIGEIIADTDIPTTDRDFYTTPTLPLKALLHMRLHNGPDHHVPVPNPLAT</sequence>
<accession>A0A562VDB7</accession>
<dbReference type="OrthoDB" id="495728at2"/>